<feature type="transmembrane region" description="Helical" evidence="6">
    <location>
        <begin position="153"/>
        <end position="173"/>
    </location>
</feature>
<organism evidence="7">
    <name type="scientific">hydrothermal vent metagenome</name>
    <dbReference type="NCBI Taxonomy" id="652676"/>
    <lineage>
        <taxon>unclassified sequences</taxon>
        <taxon>metagenomes</taxon>
        <taxon>ecological metagenomes</taxon>
    </lineage>
</organism>
<evidence type="ECO:0000256" key="1">
    <source>
        <dbReference type="ARBA" id="ARBA00004651"/>
    </source>
</evidence>
<dbReference type="Pfam" id="PF01943">
    <property type="entry name" value="Polysacc_synt"/>
    <property type="match status" value="1"/>
</dbReference>
<keyword evidence="5 6" id="KW-0472">Membrane</keyword>
<dbReference type="InterPro" id="IPR050833">
    <property type="entry name" value="Poly_Biosynth_Transport"/>
</dbReference>
<feature type="transmembrane region" description="Helical" evidence="6">
    <location>
        <begin position="295"/>
        <end position="317"/>
    </location>
</feature>
<comment type="subcellular location">
    <subcellularLocation>
        <location evidence="1">Cell membrane</location>
        <topology evidence="1">Multi-pass membrane protein</topology>
    </subcellularLocation>
</comment>
<feature type="transmembrane region" description="Helical" evidence="6">
    <location>
        <begin position="453"/>
        <end position="469"/>
    </location>
</feature>
<evidence type="ECO:0000256" key="4">
    <source>
        <dbReference type="ARBA" id="ARBA00022989"/>
    </source>
</evidence>
<evidence type="ECO:0000313" key="7">
    <source>
        <dbReference type="EMBL" id="VAW80323.1"/>
    </source>
</evidence>
<evidence type="ECO:0000256" key="3">
    <source>
        <dbReference type="ARBA" id="ARBA00022692"/>
    </source>
</evidence>
<gene>
    <name evidence="7" type="ORF">MNBD_GAMMA12-2378</name>
</gene>
<feature type="transmembrane region" description="Helical" evidence="6">
    <location>
        <begin position="126"/>
        <end position="146"/>
    </location>
</feature>
<keyword evidence="4 6" id="KW-1133">Transmembrane helix</keyword>
<sequence>MSNTNKLYKKAINHTAIYGVSDIIRKIVGFLMLPIYTRYLTPEDYGVVQLMMMAIFIFEAFLGMRMGQAIFRYYFMAEDPKEKKTVMTTAYLMTFGASILACIILIANAGNATQLLIGDTRYEDLLKIFAIMLVTQALEEYGLIYVRVHQRAILFFVLSIVKLVLSLSLNIYFIVYRDLSVEGVIYSAGITSGVMALFSTFYTFYYSGMNFSKPLLKKLLLFSYPLWIAGIGGLYAATSVNYFLRIFSGLDQVGIYALAIKFASLILVLVWTPFTRIWHSLKYEIYEMPDSNQMYQNIFISLALVMSFIGLGLSLFSGTLIQLMADSSFWAAGDIIPILVLAKIAQSFTGFNNFGILLKEKTGIIAIGAYISAIVTTISFFVLIPLAGLLGAAFSILLGVVVQLLWIEWRSNKLYDMQLPWFRLVILNATWIICYLISLLLPEALLISVPGKLLILVSFVLLLFILPILKKKEKEQMLIYAKEALNKTGRYFVSNKT</sequence>
<dbReference type="InterPro" id="IPR002797">
    <property type="entry name" value="Polysacc_synth"/>
</dbReference>
<feature type="transmembrane region" description="Helical" evidence="6">
    <location>
        <begin position="363"/>
        <end position="384"/>
    </location>
</feature>
<dbReference type="EMBL" id="UOFL01000196">
    <property type="protein sequence ID" value="VAW80323.1"/>
    <property type="molecule type" value="Genomic_DNA"/>
</dbReference>
<proteinExistence type="predicted"/>
<dbReference type="PANTHER" id="PTHR30250">
    <property type="entry name" value="PST FAMILY PREDICTED COLANIC ACID TRANSPORTER"/>
    <property type="match status" value="1"/>
</dbReference>
<dbReference type="GO" id="GO:0005886">
    <property type="term" value="C:plasma membrane"/>
    <property type="evidence" value="ECO:0007669"/>
    <property type="project" value="UniProtKB-SubCell"/>
</dbReference>
<feature type="transmembrane region" description="Helical" evidence="6">
    <location>
        <begin position="85"/>
        <end position="106"/>
    </location>
</feature>
<feature type="transmembrane region" description="Helical" evidence="6">
    <location>
        <begin position="45"/>
        <end position="64"/>
    </location>
</feature>
<accession>A0A3B0YWN6</accession>
<dbReference type="AlphaFoldDB" id="A0A3B0YWN6"/>
<feature type="transmembrane region" description="Helical" evidence="6">
    <location>
        <begin position="12"/>
        <end position="33"/>
    </location>
</feature>
<evidence type="ECO:0000256" key="2">
    <source>
        <dbReference type="ARBA" id="ARBA00022475"/>
    </source>
</evidence>
<feature type="transmembrane region" description="Helical" evidence="6">
    <location>
        <begin position="219"/>
        <end position="243"/>
    </location>
</feature>
<reference evidence="7" key="1">
    <citation type="submission" date="2018-06" db="EMBL/GenBank/DDBJ databases">
        <authorList>
            <person name="Zhirakovskaya E."/>
        </authorList>
    </citation>
    <scope>NUCLEOTIDE SEQUENCE</scope>
</reference>
<feature type="transmembrane region" description="Helical" evidence="6">
    <location>
        <begin position="185"/>
        <end position="207"/>
    </location>
</feature>
<evidence type="ECO:0000256" key="6">
    <source>
        <dbReference type="SAM" id="Phobius"/>
    </source>
</evidence>
<name>A0A3B0YWN6_9ZZZZ</name>
<feature type="transmembrane region" description="Helical" evidence="6">
    <location>
        <begin position="390"/>
        <end position="409"/>
    </location>
</feature>
<keyword evidence="2" id="KW-1003">Cell membrane</keyword>
<feature type="transmembrane region" description="Helical" evidence="6">
    <location>
        <begin position="255"/>
        <end position="274"/>
    </location>
</feature>
<feature type="transmembrane region" description="Helical" evidence="6">
    <location>
        <begin position="421"/>
        <end position="441"/>
    </location>
</feature>
<evidence type="ECO:0000256" key="5">
    <source>
        <dbReference type="ARBA" id="ARBA00023136"/>
    </source>
</evidence>
<keyword evidence="3 6" id="KW-0812">Transmembrane</keyword>
<feature type="transmembrane region" description="Helical" evidence="6">
    <location>
        <begin position="329"/>
        <end position="351"/>
    </location>
</feature>
<protein>
    <recommendedName>
        <fullName evidence="8">Polysaccharide biosynthesis protein C-terminal domain-containing protein</fullName>
    </recommendedName>
</protein>
<dbReference type="PANTHER" id="PTHR30250:SF11">
    <property type="entry name" value="O-ANTIGEN TRANSPORTER-RELATED"/>
    <property type="match status" value="1"/>
</dbReference>
<evidence type="ECO:0008006" key="8">
    <source>
        <dbReference type="Google" id="ProtNLM"/>
    </source>
</evidence>